<protein>
    <submittedName>
        <fullName evidence="2">Uncharacterized protein</fullName>
    </submittedName>
</protein>
<comment type="caution">
    <text evidence="2">The sequence shown here is derived from an EMBL/GenBank/DDBJ whole genome shotgun (WGS) entry which is preliminary data.</text>
</comment>
<feature type="compositionally biased region" description="Low complexity" evidence="1">
    <location>
        <begin position="332"/>
        <end position="347"/>
    </location>
</feature>
<dbReference type="AlphaFoldDB" id="A0ABD1KT54"/>
<feature type="compositionally biased region" description="Acidic residues" evidence="1">
    <location>
        <begin position="362"/>
        <end position="375"/>
    </location>
</feature>
<accession>A0ABD1KT54</accession>
<dbReference type="EMBL" id="JBHFQA010000002">
    <property type="protein sequence ID" value="KAL2102344.1"/>
    <property type="molecule type" value="Genomic_DNA"/>
</dbReference>
<evidence type="ECO:0000256" key="1">
    <source>
        <dbReference type="SAM" id="MobiDB-lite"/>
    </source>
</evidence>
<feature type="region of interest" description="Disordered" evidence="1">
    <location>
        <begin position="269"/>
        <end position="376"/>
    </location>
</feature>
<keyword evidence="3" id="KW-1185">Reference proteome</keyword>
<organism evidence="2 3">
    <name type="scientific">Coilia grayii</name>
    <name type="common">Gray's grenadier anchovy</name>
    <dbReference type="NCBI Taxonomy" id="363190"/>
    <lineage>
        <taxon>Eukaryota</taxon>
        <taxon>Metazoa</taxon>
        <taxon>Chordata</taxon>
        <taxon>Craniata</taxon>
        <taxon>Vertebrata</taxon>
        <taxon>Euteleostomi</taxon>
        <taxon>Actinopterygii</taxon>
        <taxon>Neopterygii</taxon>
        <taxon>Teleostei</taxon>
        <taxon>Clupei</taxon>
        <taxon>Clupeiformes</taxon>
        <taxon>Clupeoidei</taxon>
        <taxon>Engraulidae</taxon>
        <taxon>Coilinae</taxon>
        <taxon>Coilia</taxon>
    </lineage>
</organism>
<dbReference type="Proteomes" id="UP001591681">
    <property type="component" value="Unassembled WGS sequence"/>
</dbReference>
<feature type="compositionally biased region" description="Basic and acidic residues" evidence="1">
    <location>
        <begin position="278"/>
        <end position="293"/>
    </location>
</feature>
<proteinExistence type="predicted"/>
<evidence type="ECO:0000313" key="2">
    <source>
        <dbReference type="EMBL" id="KAL2102344.1"/>
    </source>
</evidence>
<dbReference type="PANTHER" id="PTHR46601">
    <property type="entry name" value="ULP_PROTEASE DOMAIN-CONTAINING PROTEIN"/>
    <property type="match status" value="1"/>
</dbReference>
<reference evidence="2 3" key="1">
    <citation type="submission" date="2024-09" db="EMBL/GenBank/DDBJ databases">
        <title>A chromosome-level genome assembly of Gray's grenadier anchovy, Coilia grayii.</title>
        <authorList>
            <person name="Fu Z."/>
        </authorList>
    </citation>
    <scope>NUCLEOTIDE SEQUENCE [LARGE SCALE GENOMIC DNA]</scope>
    <source>
        <strain evidence="2">G4</strain>
        <tissue evidence="2">Muscle</tissue>
    </source>
</reference>
<gene>
    <name evidence="2" type="ORF">ACEWY4_001512</name>
</gene>
<evidence type="ECO:0000313" key="3">
    <source>
        <dbReference type="Proteomes" id="UP001591681"/>
    </source>
</evidence>
<name>A0ABD1KT54_9TELE</name>
<dbReference type="PANTHER" id="PTHR46601:SF2">
    <property type="entry name" value="UBIQUITIN-LIKE PROTEASE FAMILY PROFILE DOMAIN-CONTAINING PROTEIN"/>
    <property type="match status" value="1"/>
</dbReference>
<sequence length="556" mass="62767">MPMLPFLADDLFTTVKHLLQRFVKDATLERVKSPIKLFSEDFKDAANHKEASQINIGFVAEKQLKDLKDEIQSAHWNQSQITIFTAVAWIKKEVQSYVVVSDELQHDKNTVTTFLTAIVKDLQETHPGMRELYIFSDGSASQFKNRYVWFFLASSFKEMFPNVNTEWHYFATSHGKGAVDGVGGTVKRAVGTAVLSRQVVLLNAGTFAETARRVCPKMEVLLITKYDITEFCLSHQIDEYWHLVAPLPDQACGPAPLPQPRLEQLEAHNEEPQPEVEAQSKEPQPKAENKEPQLKAQSKEPQPQLEVEAQSKEPQPQPKAQNKEPQLKAQSKEPQSQPEAQSEEPQPQLKPKKSKNEVTERLEEEQVTERLEEEAMEQRLEEEVIEAGLEKMTEEGLENNNITVPGRLSITGPKKKTYVITPAEIQRRIKGENMSAYVFRSLIGGRRANLPDLVKQQPPKKKTKASIFSCLSEGEATDLAEGFALSMARNVNSELSEGINEDMAEKTKQTLQKMMQNAKSAYDAESSFSLETHSFGPQALSHVLHILIQRLDNLKL</sequence>